<evidence type="ECO:0000313" key="3">
    <source>
        <dbReference type="Proteomes" id="UP000033070"/>
    </source>
</evidence>
<keyword evidence="1" id="KW-0812">Transmembrane</keyword>
<keyword evidence="1" id="KW-0472">Membrane</keyword>
<feature type="transmembrane region" description="Helical" evidence="1">
    <location>
        <begin position="86"/>
        <end position="104"/>
    </location>
</feature>
<keyword evidence="1" id="KW-1133">Transmembrane helix</keyword>
<evidence type="ECO:0000313" key="2">
    <source>
        <dbReference type="EMBL" id="BBE50428.1"/>
    </source>
</evidence>
<dbReference type="KEGG" id="fam:OYT1_ch0865"/>
<keyword evidence="3" id="KW-1185">Reference proteome</keyword>
<dbReference type="STRING" id="1188319.OYT1_01734"/>
<dbReference type="Proteomes" id="UP000033070">
    <property type="component" value="Chromosome"/>
</dbReference>
<organism evidence="2 3">
    <name type="scientific">Ferriphaselus amnicola</name>
    <dbReference type="NCBI Taxonomy" id="1188319"/>
    <lineage>
        <taxon>Bacteria</taxon>
        <taxon>Pseudomonadati</taxon>
        <taxon>Pseudomonadota</taxon>
        <taxon>Betaproteobacteria</taxon>
        <taxon>Nitrosomonadales</taxon>
        <taxon>Gallionellaceae</taxon>
        <taxon>Ferriphaselus</taxon>
    </lineage>
</organism>
<sequence>MEYMQSWLEHPVFQAGIAPFLAALLLAMLLSKPRLSGLAVVVAFALTVQLVGGFAIDPLTSSRKLVILTLGAAALAIPLSFSKPKWLTAALALSAATAAVWMAFSILKQKELQEMLLFGSSGALYLGWLVYWGDRLHDMPIRSASCGVGLGVGTGGAALIGSSALLGAYGLALAAAAAAVVSLHLIHNRPLPLRRNFILPLVVGAGLIGYLGSLTAQLPWYALACLALIPPLCGLPLADGKPRLQSVLFVTLSTACAAGAIYLTWRIAGTPPY</sequence>
<gene>
    <name evidence="2" type="ORF">OYT1_ch0865</name>
</gene>
<accession>A0A2Z6GAD8</accession>
<feature type="transmembrane region" description="Helical" evidence="1">
    <location>
        <begin position="12"/>
        <end position="30"/>
    </location>
</feature>
<feature type="transmembrane region" description="Helical" evidence="1">
    <location>
        <begin position="166"/>
        <end position="185"/>
    </location>
</feature>
<dbReference type="EMBL" id="AP018738">
    <property type="protein sequence ID" value="BBE50428.1"/>
    <property type="molecule type" value="Genomic_DNA"/>
</dbReference>
<evidence type="ECO:0000256" key="1">
    <source>
        <dbReference type="SAM" id="Phobius"/>
    </source>
</evidence>
<feature type="transmembrane region" description="Helical" evidence="1">
    <location>
        <begin position="197"/>
        <end position="214"/>
    </location>
</feature>
<proteinExistence type="predicted"/>
<protein>
    <submittedName>
        <fullName evidence="2">Uncharacterized protein</fullName>
    </submittedName>
</protein>
<feature type="transmembrane region" description="Helical" evidence="1">
    <location>
        <begin position="37"/>
        <end position="56"/>
    </location>
</feature>
<dbReference type="AlphaFoldDB" id="A0A2Z6GAD8"/>
<feature type="transmembrane region" description="Helical" evidence="1">
    <location>
        <begin position="116"/>
        <end position="133"/>
    </location>
</feature>
<feature type="transmembrane region" description="Helical" evidence="1">
    <location>
        <begin position="62"/>
        <end position="79"/>
    </location>
</feature>
<reference evidence="2 3" key="1">
    <citation type="submission" date="2018-06" db="EMBL/GenBank/DDBJ databases">
        <title>OYT1 Genome Sequencing.</title>
        <authorList>
            <person name="Kato S."/>
            <person name="Itoh T."/>
            <person name="Ohkuma M."/>
        </authorList>
    </citation>
    <scope>NUCLEOTIDE SEQUENCE [LARGE SCALE GENOMIC DNA]</scope>
    <source>
        <strain evidence="2 3">OYT1</strain>
    </source>
</reference>
<name>A0A2Z6GAD8_9PROT</name>
<feature type="transmembrane region" description="Helical" evidence="1">
    <location>
        <begin position="247"/>
        <end position="268"/>
    </location>
</feature>